<proteinExistence type="predicted"/>
<dbReference type="AlphaFoldDB" id="A0A939EX40"/>
<sequence>MLLAESELCPSAVVVKRFLAYPSSNQLAILHQLRWTLFPEGIFSQVPAAEWLRLLRLTDPLIQYTKARQRELYQVGEGRQLLLLLVGHYLDIH</sequence>
<protein>
    <submittedName>
        <fullName evidence="1">Uncharacterized protein</fullName>
    </submittedName>
</protein>
<evidence type="ECO:0000313" key="2">
    <source>
        <dbReference type="Proteomes" id="UP000664144"/>
    </source>
</evidence>
<dbReference type="RefSeq" id="WP_206984953.1">
    <property type="nucleotide sequence ID" value="NZ_JAFLQZ010000008.1"/>
</dbReference>
<dbReference type="EMBL" id="JAFLQZ010000008">
    <property type="protein sequence ID" value="MBO0359028.1"/>
    <property type="molecule type" value="Genomic_DNA"/>
</dbReference>
<reference evidence="1" key="1">
    <citation type="submission" date="2021-03" db="EMBL/GenBank/DDBJ databases">
        <authorList>
            <person name="Kim M.K."/>
        </authorList>
    </citation>
    <scope>NUCLEOTIDE SEQUENCE</scope>
    <source>
        <strain evidence="1">BT186</strain>
    </source>
</reference>
<keyword evidence="2" id="KW-1185">Reference proteome</keyword>
<name>A0A939EX40_9BACT</name>
<dbReference type="Proteomes" id="UP000664144">
    <property type="component" value="Unassembled WGS sequence"/>
</dbReference>
<gene>
    <name evidence="1" type="ORF">J0X19_13800</name>
</gene>
<organism evidence="1 2">
    <name type="scientific">Hymenobacter telluris</name>
    <dbReference type="NCBI Taxonomy" id="2816474"/>
    <lineage>
        <taxon>Bacteria</taxon>
        <taxon>Pseudomonadati</taxon>
        <taxon>Bacteroidota</taxon>
        <taxon>Cytophagia</taxon>
        <taxon>Cytophagales</taxon>
        <taxon>Hymenobacteraceae</taxon>
        <taxon>Hymenobacter</taxon>
    </lineage>
</organism>
<evidence type="ECO:0000313" key="1">
    <source>
        <dbReference type="EMBL" id="MBO0359028.1"/>
    </source>
</evidence>
<accession>A0A939EX40</accession>
<comment type="caution">
    <text evidence="1">The sequence shown here is derived from an EMBL/GenBank/DDBJ whole genome shotgun (WGS) entry which is preliminary data.</text>
</comment>